<feature type="region of interest" description="Disordered" evidence="2">
    <location>
        <begin position="379"/>
        <end position="411"/>
    </location>
</feature>
<protein>
    <recommendedName>
        <fullName evidence="5">Protein phosphatase CheZ</fullName>
    </recommendedName>
</protein>
<dbReference type="AlphaFoldDB" id="A0AA36MFQ3"/>
<reference evidence="3" key="1">
    <citation type="submission" date="2023-08" db="EMBL/GenBank/DDBJ databases">
        <authorList>
            <person name="Chen Y."/>
            <person name="Shah S."/>
            <person name="Dougan E. K."/>
            <person name="Thang M."/>
            <person name="Chan C."/>
        </authorList>
    </citation>
    <scope>NUCLEOTIDE SEQUENCE</scope>
</reference>
<feature type="coiled-coil region" evidence="1">
    <location>
        <begin position="70"/>
        <end position="97"/>
    </location>
</feature>
<dbReference type="InterPro" id="IPR007439">
    <property type="entry name" value="Chemotax_Pase_CheZ"/>
</dbReference>
<evidence type="ECO:0000313" key="3">
    <source>
        <dbReference type="EMBL" id="CAJ1369436.1"/>
    </source>
</evidence>
<evidence type="ECO:0000313" key="4">
    <source>
        <dbReference type="Proteomes" id="UP001178507"/>
    </source>
</evidence>
<dbReference type="SUPFAM" id="SSF75708">
    <property type="entry name" value="Chemotaxis phosphatase CheZ"/>
    <property type="match status" value="1"/>
</dbReference>
<dbReference type="Gene3D" id="1.10.287.500">
    <property type="entry name" value="Helix hairpin bin"/>
    <property type="match status" value="1"/>
</dbReference>
<keyword evidence="1" id="KW-0175">Coiled coil</keyword>
<dbReference type="Pfam" id="PF04344">
    <property type="entry name" value="CheZ"/>
    <property type="match status" value="1"/>
</dbReference>
<evidence type="ECO:0000256" key="1">
    <source>
        <dbReference type="SAM" id="Coils"/>
    </source>
</evidence>
<gene>
    <name evidence="3" type="ORF">EVOR1521_LOCUS81</name>
</gene>
<comment type="caution">
    <text evidence="3">The sequence shown here is derived from an EMBL/GenBank/DDBJ whole genome shotgun (WGS) entry which is preliminary data.</text>
</comment>
<feature type="compositionally biased region" description="Acidic residues" evidence="2">
    <location>
        <begin position="379"/>
        <end position="389"/>
    </location>
</feature>
<accession>A0AA36MFQ3</accession>
<keyword evidence="4" id="KW-1185">Reference proteome</keyword>
<evidence type="ECO:0000256" key="2">
    <source>
        <dbReference type="SAM" id="MobiDB-lite"/>
    </source>
</evidence>
<organism evidence="3 4">
    <name type="scientific">Effrenium voratum</name>
    <dbReference type="NCBI Taxonomy" id="2562239"/>
    <lineage>
        <taxon>Eukaryota</taxon>
        <taxon>Sar</taxon>
        <taxon>Alveolata</taxon>
        <taxon>Dinophyceae</taxon>
        <taxon>Suessiales</taxon>
        <taxon>Symbiodiniaceae</taxon>
        <taxon>Effrenium</taxon>
    </lineage>
</organism>
<feature type="region of interest" description="Disordered" evidence="2">
    <location>
        <begin position="299"/>
        <end position="324"/>
    </location>
</feature>
<dbReference type="EMBL" id="CAUJNA010000001">
    <property type="protein sequence ID" value="CAJ1369436.1"/>
    <property type="molecule type" value="Genomic_DNA"/>
</dbReference>
<dbReference type="GO" id="GO:0050920">
    <property type="term" value="P:regulation of chemotaxis"/>
    <property type="evidence" value="ECO:0007669"/>
    <property type="project" value="InterPro"/>
</dbReference>
<dbReference type="Proteomes" id="UP001178507">
    <property type="component" value="Unassembled WGS sequence"/>
</dbReference>
<name>A0AA36MFQ3_9DINO</name>
<evidence type="ECO:0008006" key="5">
    <source>
        <dbReference type="Google" id="ProtNLM"/>
    </source>
</evidence>
<sequence>MKTETIQEEPELIGDAEYHTLEQTLLESDRGRRFLKEYLNRHKTPETTEILGAIHRLEKVVTRERTVPDLDKIRLDIAEMHEAIERTKAEIANIKDDGDESNRFVDASHELDAIVTQTEGATQSILEAAEQIQEQAWVLRENGADGAACDEIDAKATEIFMACSFQDLTGQRTNKVVQVLRYLESRINLMIGIWGIEEMEAEDTAGPVDTRPDAHLLNGPQSSGRGVCQNSVDELMSVSDDVFDAALEETGMDVTSETSATSENDDAATETDVDAIMAGGHEPMDAAAIDDMFASAPADTVDEEPVEEDPIDEDPADEDPVDEVDEFANADPDAMLDEAAIEKLFDSEVDVTEDEAVADDEAVVDDEAEAEADVTWELTEEAAEDEAAAEGDAATDPLQQLSEAERQALFN</sequence>
<dbReference type="GO" id="GO:0003824">
    <property type="term" value="F:catalytic activity"/>
    <property type="evidence" value="ECO:0007669"/>
    <property type="project" value="InterPro"/>
</dbReference>
<feature type="compositionally biased region" description="Acidic residues" evidence="2">
    <location>
        <begin position="300"/>
        <end position="324"/>
    </location>
</feature>
<proteinExistence type="predicted"/>